<organism evidence="2 3">
    <name type="scientific">Taxus chinensis</name>
    <name type="common">Chinese yew</name>
    <name type="synonym">Taxus wallichiana var. chinensis</name>
    <dbReference type="NCBI Taxonomy" id="29808"/>
    <lineage>
        <taxon>Eukaryota</taxon>
        <taxon>Viridiplantae</taxon>
        <taxon>Streptophyta</taxon>
        <taxon>Embryophyta</taxon>
        <taxon>Tracheophyta</taxon>
        <taxon>Spermatophyta</taxon>
        <taxon>Pinopsida</taxon>
        <taxon>Pinidae</taxon>
        <taxon>Conifers II</taxon>
        <taxon>Cupressales</taxon>
        <taxon>Taxaceae</taxon>
        <taxon>Taxus</taxon>
    </lineage>
</organism>
<dbReference type="GO" id="GO:0007142">
    <property type="term" value="P:male meiosis II"/>
    <property type="evidence" value="ECO:0007669"/>
    <property type="project" value="InterPro"/>
</dbReference>
<feature type="compositionally biased region" description="Polar residues" evidence="1">
    <location>
        <begin position="736"/>
        <end position="746"/>
    </location>
</feature>
<accession>A0AA38FCR4</accession>
<feature type="compositionally biased region" description="Acidic residues" evidence="1">
    <location>
        <begin position="386"/>
        <end position="400"/>
    </location>
</feature>
<feature type="compositionally biased region" description="Acidic residues" evidence="1">
    <location>
        <begin position="298"/>
        <end position="307"/>
    </location>
</feature>
<feature type="region of interest" description="Disordered" evidence="1">
    <location>
        <begin position="296"/>
        <end position="413"/>
    </location>
</feature>
<feature type="compositionally biased region" description="Polar residues" evidence="1">
    <location>
        <begin position="526"/>
        <end position="537"/>
    </location>
</feature>
<evidence type="ECO:0000313" key="3">
    <source>
        <dbReference type="Proteomes" id="UP000824469"/>
    </source>
</evidence>
<keyword evidence="3" id="KW-1185">Reference proteome</keyword>
<feature type="region of interest" description="Disordered" evidence="1">
    <location>
        <begin position="795"/>
        <end position="831"/>
    </location>
</feature>
<feature type="compositionally biased region" description="Polar residues" evidence="1">
    <location>
        <begin position="310"/>
        <end position="337"/>
    </location>
</feature>
<feature type="compositionally biased region" description="Polar residues" evidence="1">
    <location>
        <begin position="692"/>
        <end position="713"/>
    </location>
</feature>
<comment type="caution">
    <text evidence="2">The sequence shown here is derived from an EMBL/GenBank/DDBJ whole genome shotgun (WGS) entry which is preliminary data.</text>
</comment>
<reference evidence="2 3" key="1">
    <citation type="journal article" date="2021" name="Nat. Plants">
        <title>The Taxus genome provides insights into paclitaxel biosynthesis.</title>
        <authorList>
            <person name="Xiong X."/>
            <person name="Gou J."/>
            <person name="Liao Q."/>
            <person name="Li Y."/>
            <person name="Zhou Q."/>
            <person name="Bi G."/>
            <person name="Li C."/>
            <person name="Du R."/>
            <person name="Wang X."/>
            <person name="Sun T."/>
            <person name="Guo L."/>
            <person name="Liang H."/>
            <person name="Lu P."/>
            <person name="Wu Y."/>
            <person name="Zhang Z."/>
            <person name="Ro D.K."/>
            <person name="Shang Y."/>
            <person name="Huang S."/>
            <person name="Yan J."/>
        </authorList>
    </citation>
    <scope>NUCLEOTIDE SEQUENCE [LARGE SCALE GENOMIC DNA]</scope>
    <source>
        <strain evidence="2">Ta-2019</strain>
    </source>
</reference>
<dbReference type="Proteomes" id="UP000824469">
    <property type="component" value="Unassembled WGS sequence"/>
</dbReference>
<feature type="non-terminal residue" evidence="2">
    <location>
        <position position="852"/>
    </location>
</feature>
<dbReference type="EMBL" id="JAHRHJ020000009">
    <property type="protein sequence ID" value="KAH9301239.1"/>
    <property type="molecule type" value="Genomic_DNA"/>
</dbReference>
<feature type="compositionally biased region" description="Acidic residues" evidence="1">
    <location>
        <begin position="356"/>
        <end position="365"/>
    </location>
</feature>
<evidence type="ECO:0000313" key="2">
    <source>
        <dbReference type="EMBL" id="KAH9301239.1"/>
    </source>
</evidence>
<sequence>MGCFFTCFRVRDRKRKNAHIAAGASPRRCREHSAVKNRALAAGLKSPTVVTQAPTSQLFEVISDQRKPETLHRRTAANLRWTQQLVAPAEVPVVQKPDANVKIVEKPQKELIPYEDDSLQNMDELVSELAELSKTIGKEVEDIEKFSNEVKYLRSRGTLKRSPMSKTQIVAVSEQSLQPADCGVKRVITTRQSVSMSTGESIVSEAQYSSEEVTKPTAIEIKVSDKEVSPSISQKKITESNKMSSRNCYSSPSFGKKVRFDVEKEIPSASFESANAGDEGNNYDSASDLSLSRGSYTLEEEEDEEGVLSERSQTYSCSYTGSDSTISEGSHSGQSADRGSEDDSVSNLTSSSRVNEDEDEAEESNSSEINTPALKRPSRYQNYESSSDEEEYDSLSETDDSYASSDSEERNRTQNIQQCEILTQGNQSPLLQKSSYSPLKPSRMNLTDDKQHSWTGCAEAYENASVNNNARIRAQYVYPVLNPVENLSQWRKVKKDSKPDAYGNNNEFYESSKSWVEDFEIPETQSKGYTYPKSSPTKKQRVEPRSAITETTQDSLHDGYSQAPDSALEVNSYPVDSLKHNKYENIMEVKEESTRRRKLIPLSAEPVFKQPKVFASQHPPNSNTVSEDVRPAEAVHVDASLSQWLKPTEAIENGYRELSTFKNSYEKLPKAGQGSRRQDVLESEVNTCLNHLQSQKQQATTMQSSVTSRSPSTPKADCRQILGTSGLKNPHIAAENWTSPSRSPSKNNDERPILGALSIESIKAAASNQISPKRSPSSKDLDDRPILGVVAVHWNDKQPVSPSKCGDEKGGIANSTNKYKEDQKVSWDSTPFEVRLERALSNRKENDRHATN</sequence>
<dbReference type="InterPro" id="IPR039300">
    <property type="entry name" value="JASON"/>
</dbReference>
<dbReference type="PANTHER" id="PTHR33318">
    <property type="entry name" value="ASPARTYL/GLUTAMYL-TRNA(ASN/GLN) AMIDOTRANSFERASE SUBUNIT"/>
    <property type="match status" value="1"/>
</dbReference>
<evidence type="ECO:0000256" key="1">
    <source>
        <dbReference type="SAM" id="MobiDB-lite"/>
    </source>
</evidence>
<dbReference type="PANTHER" id="PTHR33318:SF7">
    <property type="entry name" value="PROTEIN JASON"/>
    <property type="match status" value="1"/>
</dbReference>
<protein>
    <submittedName>
        <fullName evidence="2">Uncharacterized protein</fullName>
    </submittedName>
</protein>
<feature type="region of interest" description="Disordered" evidence="1">
    <location>
        <begin position="692"/>
        <end position="751"/>
    </location>
</feature>
<gene>
    <name evidence="2" type="ORF">KI387_012822</name>
</gene>
<dbReference type="OMA" id="IRAQYVY"/>
<feature type="region of interest" description="Disordered" evidence="1">
    <location>
        <begin position="526"/>
        <end position="564"/>
    </location>
</feature>
<proteinExistence type="predicted"/>
<dbReference type="AlphaFoldDB" id="A0AA38FCR4"/>
<name>A0AA38FCR4_TAXCH</name>